<reference evidence="2 3" key="1">
    <citation type="submission" date="2019-03" db="EMBL/GenBank/DDBJ databases">
        <title>New insights into Acidothiobacillus thiooxidans sulfur metabolism through coupled gene expression, solution geochemistry, microscopy and spectroscopy analyses.</title>
        <authorList>
            <person name="Camacho D."/>
            <person name="Frazao R."/>
            <person name="Fouillen A."/>
            <person name="Nanci A."/>
            <person name="Lang B.F."/>
            <person name="Apte S.C."/>
            <person name="Baron C."/>
            <person name="Warren L.A."/>
        </authorList>
    </citation>
    <scope>NUCLEOTIDE SEQUENCE [LARGE SCALE GENOMIC DNA]</scope>
    <source>
        <strain evidence="2 3">ATCC 19377</strain>
    </source>
</reference>
<accession>A0A543Q2C7</accession>
<proteinExistence type="predicted"/>
<comment type="caution">
    <text evidence="2">The sequence shown here is derived from an EMBL/GenBank/DDBJ whole genome shotgun (WGS) entry which is preliminary data.</text>
</comment>
<keyword evidence="1" id="KW-0472">Membrane</keyword>
<gene>
    <name evidence="2" type="ORF">DLNHIDIE_00293</name>
</gene>
<dbReference type="RefSeq" id="WP_254892639.1">
    <property type="nucleotide sequence ID" value="NZ_CP045571.1"/>
</dbReference>
<dbReference type="Proteomes" id="UP000315403">
    <property type="component" value="Unassembled WGS sequence"/>
</dbReference>
<dbReference type="GeneID" id="80427228"/>
<keyword evidence="1" id="KW-0812">Transmembrane</keyword>
<evidence type="ECO:0000313" key="2">
    <source>
        <dbReference type="EMBL" id="TQN50440.1"/>
    </source>
</evidence>
<feature type="transmembrane region" description="Helical" evidence="1">
    <location>
        <begin position="6"/>
        <end position="27"/>
    </location>
</feature>
<keyword evidence="1" id="KW-1133">Transmembrane helix</keyword>
<dbReference type="EMBL" id="SZUV01000001">
    <property type="protein sequence ID" value="TQN50440.1"/>
    <property type="molecule type" value="Genomic_DNA"/>
</dbReference>
<dbReference type="AlphaFoldDB" id="A0A543Q2C7"/>
<sequence>MDAFNALLYAALVLCSGCVGMTAFIIYMGERQERQRKIQHGSK</sequence>
<organism evidence="2 3">
    <name type="scientific">Acidithiobacillus thiooxidans ATCC 19377</name>
    <dbReference type="NCBI Taxonomy" id="637390"/>
    <lineage>
        <taxon>Bacteria</taxon>
        <taxon>Pseudomonadati</taxon>
        <taxon>Pseudomonadota</taxon>
        <taxon>Acidithiobacillia</taxon>
        <taxon>Acidithiobacillales</taxon>
        <taxon>Acidithiobacillaceae</taxon>
        <taxon>Acidithiobacillus</taxon>
    </lineage>
</organism>
<evidence type="ECO:0000256" key="1">
    <source>
        <dbReference type="SAM" id="Phobius"/>
    </source>
</evidence>
<evidence type="ECO:0000313" key="3">
    <source>
        <dbReference type="Proteomes" id="UP000315403"/>
    </source>
</evidence>
<name>A0A543Q2C7_ACITH</name>
<protein>
    <submittedName>
        <fullName evidence="2">Uncharacterized protein</fullName>
    </submittedName>
</protein>